<comment type="caution">
    <text evidence="1">The sequence shown here is derived from an EMBL/GenBank/DDBJ whole genome shotgun (WGS) entry which is preliminary data.</text>
</comment>
<evidence type="ECO:0000313" key="1">
    <source>
        <dbReference type="EMBL" id="MDT1061927.1"/>
    </source>
</evidence>
<protein>
    <submittedName>
        <fullName evidence="1">Uncharacterized protein</fullName>
    </submittedName>
</protein>
<keyword evidence="2" id="KW-1185">Reference proteome</keyword>
<organism evidence="1 2">
    <name type="scientific">Paracoccus broussonetiae</name>
    <dbReference type="NCBI Taxonomy" id="3075834"/>
    <lineage>
        <taxon>Bacteria</taxon>
        <taxon>Pseudomonadati</taxon>
        <taxon>Pseudomonadota</taxon>
        <taxon>Alphaproteobacteria</taxon>
        <taxon>Rhodobacterales</taxon>
        <taxon>Paracoccaceae</taxon>
        <taxon>Paracoccus</taxon>
    </lineage>
</organism>
<accession>A0ABU3EDP9</accession>
<sequence length="73" mass="7990">MRLLIYVPGSGFGKMLDDMHAWLSHHAGQDGYAIHGAGMAGIRDVMAVYLMHPSLAAEFFEQFPALELLGEPC</sequence>
<evidence type="ECO:0000313" key="2">
    <source>
        <dbReference type="Proteomes" id="UP001251085"/>
    </source>
</evidence>
<dbReference type="Proteomes" id="UP001251085">
    <property type="component" value="Unassembled WGS sequence"/>
</dbReference>
<name>A0ABU3EDP9_9RHOB</name>
<proteinExistence type="predicted"/>
<gene>
    <name evidence="1" type="ORF">RM190_08675</name>
</gene>
<reference evidence="2" key="1">
    <citation type="submission" date="2023-07" db="EMBL/GenBank/DDBJ databases">
        <title>Characterization of two Paracoccaceae strains isolated from Phycosphere and proposal of Xinfangfangia lacusdiani sp. nov.</title>
        <authorList>
            <person name="Deng Y."/>
            <person name="Zhang Y.Q."/>
        </authorList>
    </citation>
    <scope>NUCLEOTIDE SEQUENCE [LARGE SCALE GENOMIC DNA]</scope>
    <source>
        <strain evidence="2">CPCC 101403</strain>
    </source>
</reference>
<dbReference type="EMBL" id="JAVRQI010000005">
    <property type="protein sequence ID" value="MDT1061927.1"/>
    <property type="molecule type" value="Genomic_DNA"/>
</dbReference>